<accession>A0A4Y2CFW0</accession>
<dbReference type="AlphaFoldDB" id="A0A4Y2CFW0"/>
<gene>
    <name evidence="1" type="ORF">AVEN_142581_1</name>
</gene>
<reference evidence="1 2" key="1">
    <citation type="journal article" date="2019" name="Sci. Rep.">
        <title>Orb-weaving spider Araneus ventricosus genome elucidates the spidroin gene catalogue.</title>
        <authorList>
            <person name="Kono N."/>
            <person name="Nakamura H."/>
            <person name="Ohtoshi R."/>
            <person name="Moran D.A.P."/>
            <person name="Shinohara A."/>
            <person name="Yoshida Y."/>
            <person name="Fujiwara M."/>
            <person name="Mori M."/>
            <person name="Tomita M."/>
            <person name="Arakawa K."/>
        </authorList>
    </citation>
    <scope>NUCLEOTIDE SEQUENCE [LARGE SCALE GENOMIC DNA]</scope>
</reference>
<keyword evidence="2" id="KW-1185">Reference proteome</keyword>
<dbReference type="Proteomes" id="UP000499080">
    <property type="component" value="Unassembled WGS sequence"/>
</dbReference>
<dbReference type="EMBL" id="BGPR01000189">
    <property type="protein sequence ID" value="GBM03301.1"/>
    <property type="molecule type" value="Genomic_DNA"/>
</dbReference>
<evidence type="ECO:0000313" key="1">
    <source>
        <dbReference type="EMBL" id="GBM03301.1"/>
    </source>
</evidence>
<sequence length="104" mass="11617">MKSPNSLYYNNVCCENDGDIANAFADYFLSVSKPSTNSDIKDEFKSNCVSDLFKINSVTYDDAVLVIKELKSSLTVGVDNIPSFIIKGCTEFLFIPFLFCLTCR</sequence>
<proteinExistence type="predicted"/>
<evidence type="ECO:0008006" key="3">
    <source>
        <dbReference type="Google" id="ProtNLM"/>
    </source>
</evidence>
<organism evidence="1 2">
    <name type="scientific">Araneus ventricosus</name>
    <name type="common">Orbweaver spider</name>
    <name type="synonym">Epeira ventricosa</name>
    <dbReference type="NCBI Taxonomy" id="182803"/>
    <lineage>
        <taxon>Eukaryota</taxon>
        <taxon>Metazoa</taxon>
        <taxon>Ecdysozoa</taxon>
        <taxon>Arthropoda</taxon>
        <taxon>Chelicerata</taxon>
        <taxon>Arachnida</taxon>
        <taxon>Araneae</taxon>
        <taxon>Araneomorphae</taxon>
        <taxon>Entelegynae</taxon>
        <taxon>Araneoidea</taxon>
        <taxon>Araneidae</taxon>
        <taxon>Araneus</taxon>
    </lineage>
</organism>
<comment type="caution">
    <text evidence="1">The sequence shown here is derived from an EMBL/GenBank/DDBJ whole genome shotgun (WGS) entry which is preliminary data.</text>
</comment>
<evidence type="ECO:0000313" key="2">
    <source>
        <dbReference type="Proteomes" id="UP000499080"/>
    </source>
</evidence>
<protein>
    <recommendedName>
        <fullName evidence="3">Reverse transcriptase domain-containing protein</fullName>
    </recommendedName>
</protein>
<name>A0A4Y2CFW0_ARAVE</name>